<comment type="function">
    <text evidence="3">Catalyzes the phosphorylation of the 3'-hydroxyl group of dephosphocoenzyme A to form coenzyme A.</text>
</comment>
<dbReference type="GO" id="GO:0005524">
    <property type="term" value="F:ATP binding"/>
    <property type="evidence" value="ECO:0007669"/>
    <property type="project" value="UniProtKB-UniRule"/>
</dbReference>
<dbReference type="OrthoDB" id="9812943at2"/>
<dbReference type="InterPro" id="IPR027417">
    <property type="entry name" value="P-loop_NTPase"/>
</dbReference>
<organism evidence="5 6">
    <name type="scientific">Peptoniphilus asaccharolyticus DSM 20463</name>
    <dbReference type="NCBI Taxonomy" id="573058"/>
    <lineage>
        <taxon>Bacteria</taxon>
        <taxon>Bacillati</taxon>
        <taxon>Bacillota</taxon>
        <taxon>Tissierellia</taxon>
        <taxon>Tissierellales</taxon>
        <taxon>Peptoniphilaceae</taxon>
        <taxon>Peptoniphilus</taxon>
    </lineage>
</organism>
<dbReference type="GO" id="GO:0015937">
    <property type="term" value="P:coenzyme A biosynthetic process"/>
    <property type="evidence" value="ECO:0007669"/>
    <property type="project" value="UniProtKB-UniRule"/>
</dbReference>
<keyword evidence="3" id="KW-0173">Coenzyme A biosynthesis</keyword>
<feature type="binding site" evidence="3">
    <location>
        <begin position="14"/>
        <end position="19"/>
    </location>
    <ligand>
        <name>ATP</name>
        <dbReference type="ChEBI" id="CHEBI:30616"/>
    </ligand>
</feature>
<dbReference type="EC" id="2.7.1.24" evidence="3 4"/>
<dbReference type="PANTHER" id="PTHR10695">
    <property type="entry name" value="DEPHOSPHO-COA KINASE-RELATED"/>
    <property type="match status" value="1"/>
</dbReference>
<dbReference type="NCBIfam" id="TIGR00152">
    <property type="entry name" value="dephospho-CoA kinase"/>
    <property type="match status" value="1"/>
</dbReference>
<comment type="catalytic activity">
    <reaction evidence="3">
        <text>3'-dephospho-CoA + ATP = ADP + CoA + H(+)</text>
        <dbReference type="Rhea" id="RHEA:18245"/>
        <dbReference type="ChEBI" id="CHEBI:15378"/>
        <dbReference type="ChEBI" id="CHEBI:30616"/>
        <dbReference type="ChEBI" id="CHEBI:57287"/>
        <dbReference type="ChEBI" id="CHEBI:57328"/>
        <dbReference type="ChEBI" id="CHEBI:456216"/>
        <dbReference type="EC" id="2.7.1.24"/>
    </reaction>
</comment>
<dbReference type="SUPFAM" id="SSF52540">
    <property type="entry name" value="P-loop containing nucleoside triphosphate hydrolases"/>
    <property type="match status" value="1"/>
</dbReference>
<dbReference type="CDD" id="cd02022">
    <property type="entry name" value="DPCK"/>
    <property type="match status" value="1"/>
</dbReference>
<comment type="similarity">
    <text evidence="3">Belongs to the CoaE family.</text>
</comment>
<evidence type="ECO:0000313" key="5">
    <source>
        <dbReference type="EMBL" id="SMB90410.1"/>
    </source>
</evidence>
<sequence>MILSKVIVITGSIATGKSAVTEIIKKNGFEVIDADEIGHEVLEKDFIAKQIGESFGDEFLKQGSVDRARLSKYVFQNQEKIEILNSIMHQAIFDEINYRIKNSTDKVIFVDMPLYYEIESKLLDYGFKSDEVWLVYVSKKIQIERLMKRDCITSEVALQKINSQIDIELKKDRADSIIENEKSFEELEERVNFLIKNI</sequence>
<dbReference type="Pfam" id="PF01121">
    <property type="entry name" value="CoaE"/>
    <property type="match status" value="1"/>
</dbReference>
<evidence type="ECO:0000256" key="3">
    <source>
        <dbReference type="HAMAP-Rule" id="MF_00376"/>
    </source>
</evidence>
<keyword evidence="3" id="KW-0808">Transferase</keyword>
<proteinExistence type="inferred from homology"/>
<dbReference type="Gene3D" id="3.40.50.300">
    <property type="entry name" value="P-loop containing nucleotide triphosphate hydrolases"/>
    <property type="match status" value="1"/>
</dbReference>
<protein>
    <recommendedName>
        <fullName evidence="3 4">Dephospho-CoA kinase</fullName>
        <ecNumber evidence="3 4">2.7.1.24</ecNumber>
    </recommendedName>
    <alternativeName>
        <fullName evidence="3">Dephosphocoenzyme A kinase</fullName>
    </alternativeName>
</protein>
<keyword evidence="1 3" id="KW-0547">Nucleotide-binding</keyword>
<evidence type="ECO:0000256" key="1">
    <source>
        <dbReference type="ARBA" id="ARBA00022741"/>
    </source>
</evidence>
<keyword evidence="6" id="KW-1185">Reference proteome</keyword>
<dbReference type="PANTHER" id="PTHR10695:SF46">
    <property type="entry name" value="BIFUNCTIONAL COENZYME A SYNTHASE-RELATED"/>
    <property type="match status" value="1"/>
</dbReference>
<dbReference type="GO" id="GO:0005737">
    <property type="term" value="C:cytoplasm"/>
    <property type="evidence" value="ECO:0007669"/>
    <property type="project" value="UniProtKB-SubCell"/>
</dbReference>
<accession>A0A1W1VB46</accession>
<comment type="subcellular location">
    <subcellularLocation>
        <location evidence="3">Cytoplasm</location>
    </subcellularLocation>
</comment>
<dbReference type="GO" id="GO:0004140">
    <property type="term" value="F:dephospho-CoA kinase activity"/>
    <property type="evidence" value="ECO:0007669"/>
    <property type="project" value="UniProtKB-UniRule"/>
</dbReference>
<gene>
    <name evidence="3" type="primary">coaE</name>
    <name evidence="5" type="ORF">SAMN00017477_1624</name>
</gene>
<evidence type="ECO:0000313" key="6">
    <source>
        <dbReference type="Proteomes" id="UP000192368"/>
    </source>
</evidence>
<dbReference type="RefSeq" id="WP_084231187.1">
    <property type="nucleotide sequence ID" value="NZ_FWWR01000011.1"/>
</dbReference>
<dbReference type="UniPathway" id="UPA00241">
    <property type="reaction ID" value="UER00356"/>
</dbReference>
<evidence type="ECO:0000256" key="2">
    <source>
        <dbReference type="ARBA" id="ARBA00022840"/>
    </source>
</evidence>
<dbReference type="InterPro" id="IPR001977">
    <property type="entry name" value="Depp_CoAkinase"/>
</dbReference>
<keyword evidence="3 5" id="KW-0418">Kinase</keyword>
<dbReference type="EMBL" id="FWWR01000011">
    <property type="protein sequence ID" value="SMB90410.1"/>
    <property type="molecule type" value="Genomic_DNA"/>
</dbReference>
<evidence type="ECO:0000256" key="4">
    <source>
        <dbReference type="NCBIfam" id="TIGR00152"/>
    </source>
</evidence>
<keyword evidence="2 3" id="KW-0067">ATP-binding</keyword>
<dbReference type="HAMAP" id="MF_00376">
    <property type="entry name" value="Dephospho_CoA_kinase"/>
    <property type="match status" value="1"/>
</dbReference>
<dbReference type="Proteomes" id="UP000192368">
    <property type="component" value="Unassembled WGS sequence"/>
</dbReference>
<dbReference type="PROSITE" id="PS51219">
    <property type="entry name" value="DPCK"/>
    <property type="match status" value="1"/>
</dbReference>
<reference evidence="6" key="1">
    <citation type="submission" date="2017-04" db="EMBL/GenBank/DDBJ databases">
        <authorList>
            <person name="Varghese N."/>
            <person name="Submissions S."/>
        </authorList>
    </citation>
    <scope>NUCLEOTIDE SEQUENCE [LARGE SCALE GENOMIC DNA]</scope>
    <source>
        <strain evidence="6">DSM 20463</strain>
    </source>
</reference>
<keyword evidence="3" id="KW-0963">Cytoplasm</keyword>
<dbReference type="AlphaFoldDB" id="A0A1W1VB46"/>
<name>A0A1W1VB46_PEPAS</name>
<dbReference type="STRING" id="573058.SAMN00017477_1624"/>
<comment type="pathway">
    <text evidence="3">Cofactor biosynthesis; coenzyme A biosynthesis; CoA from (R)-pantothenate: step 5/5.</text>
</comment>